<dbReference type="EMBL" id="WJQU01000002">
    <property type="protein sequence ID" value="KAJ6640833.1"/>
    <property type="molecule type" value="Genomic_DNA"/>
</dbReference>
<evidence type="ECO:0000313" key="1">
    <source>
        <dbReference type="EMBL" id="KAJ6640833.1"/>
    </source>
</evidence>
<name>A0A9Q0MZB6_9DIPT</name>
<dbReference type="Proteomes" id="UP001151699">
    <property type="component" value="Chromosome B"/>
</dbReference>
<reference evidence="1" key="1">
    <citation type="submission" date="2022-07" db="EMBL/GenBank/DDBJ databases">
        <authorList>
            <person name="Trinca V."/>
            <person name="Uliana J.V.C."/>
            <person name="Torres T.T."/>
            <person name="Ward R.J."/>
            <person name="Monesi N."/>
        </authorList>
    </citation>
    <scope>NUCLEOTIDE SEQUENCE</scope>
    <source>
        <strain evidence="1">HSMRA1968</strain>
        <tissue evidence="1">Whole embryos</tissue>
    </source>
</reference>
<gene>
    <name evidence="1" type="ORF">Bhyg_05766</name>
</gene>
<evidence type="ECO:0000313" key="2">
    <source>
        <dbReference type="Proteomes" id="UP001151699"/>
    </source>
</evidence>
<accession>A0A9Q0MZB6</accession>
<dbReference type="AlphaFoldDB" id="A0A9Q0MZB6"/>
<organism evidence="1 2">
    <name type="scientific">Pseudolycoriella hygida</name>
    <dbReference type="NCBI Taxonomy" id="35572"/>
    <lineage>
        <taxon>Eukaryota</taxon>
        <taxon>Metazoa</taxon>
        <taxon>Ecdysozoa</taxon>
        <taxon>Arthropoda</taxon>
        <taxon>Hexapoda</taxon>
        <taxon>Insecta</taxon>
        <taxon>Pterygota</taxon>
        <taxon>Neoptera</taxon>
        <taxon>Endopterygota</taxon>
        <taxon>Diptera</taxon>
        <taxon>Nematocera</taxon>
        <taxon>Sciaroidea</taxon>
        <taxon>Sciaridae</taxon>
        <taxon>Pseudolycoriella</taxon>
    </lineage>
</organism>
<keyword evidence="2" id="KW-1185">Reference proteome</keyword>
<sequence length="74" mass="8623">MFSGTELIWWHHGKESEATTKVTKSNRFYIAKQAAFQNEKLGKLIRKTYLPDSSLSSTRYKTWNAPPKLISYQL</sequence>
<proteinExistence type="predicted"/>
<comment type="caution">
    <text evidence="1">The sequence shown here is derived from an EMBL/GenBank/DDBJ whole genome shotgun (WGS) entry which is preliminary data.</text>
</comment>
<protein>
    <submittedName>
        <fullName evidence="1">Uncharacterized protein</fullName>
    </submittedName>
</protein>